<accession>A0ABS8T7N3</accession>
<evidence type="ECO:0000313" key="3">
    <source>
        <dbReference type="Proteomes" id="UP000823775"/>
    </source>
</evidence>
<feature type="compositionally biased region" description="Low complexity" evidence="1">
    <location>
        <begin position="14"/>
        <end position="30"/>
    </location>
</feature>
<name>A0ABS8T7N3_DATST</name>
<proteinExistence type="predicted"/>
<evidence type="ECO:0000313" key="2">
    <source>
        <dbReference type="EMBL" id="MCD7466971.1"/>
    </source>
</evidence>
<keyword evidence="3" id="KW-1185">Reference proteome</keyword>
<comment type="caution">
    <text evidence="2">The sequence shown here is derived from an EMBL/GenBank/DDBJ whole genome shotgun (WGS) entry which is preliminary data.</text>
</comment>
<feature type="region of interest" description="Disordered" evidence="1">
    <location>
        <begin position="1"/>
        <end position="55"/>
    </location>
</feature>
<dbReference type="Proteomes" id="UP000823775">
    <property type="component" value="Unassembled WGS sequence"/>
</dbReference>
<protein>
    <submittedName>
        <fullName evidence="2">Uncharacterized protein</fullName>
    </submittedName>
</protein>
<gene>
    <name evidence="2" type="ORF">HAX54_004089</name>
</gene>
<feature type="non-terminal residue" evidence="2">
    <location>
        <position position="1"/>
    </location>
</feature>
<evidence type="ECO:0000256" key="1">
    <source>
        <dbReference type="SAM" id="MobiDB-lite"/>
    </source>
</evidence>
<dbReference type="EMBL" id="JACEIK010001184">
    <property type="protein sequence ID" value="MCD7466971.1"/>
    <property type="molecule type" value="Genomic_DNA"/>
</dbReference>
<reference evidence="2 3" key="1">
    <citation type="journal article" date="2021" name="BMC Genomics">
        <title>Datura genome reveals duplications of psychoactive alkaloid biosynthetic genes and high mutation rate following tissue culture.</title>
        <authorList>
            <person name="Rajewski A."/>
            <person name="Carter-House D."/>
            <person name="Stajich J."/>
            <person name="Litt A."/>
        </authorList>
    </citation>
    <scope>NUCLEOTIDE SEQUENCE [LARGE SCALE GENOMIC DNA]</scope>
    <source>
        <strain evidence="2">AR-01</strain>
    </source>
</reference>
<organism evidence="2 3">
    <name type="scientific">Datura stramonium</name>
    <name type="common">Jimsonweed</name>
    <name type="synonym">Common thornapple</name>
    <dbReference type="NCBI Taxonomy" id="4076"/>
    <lineage>
        <taxon>Eukaryota</taxon>
        <taxon>Viridiplantae</taxon>
        <taxon>Streptophyta</taxon>
        <taxon>Embryophyta</taxon>
        <taxon>Tracheophyta</taxon>
        <taxon>Spermatophyta</taxon>
        <taxon>Magnoliopsida</taxon>
        <taxon>eudicotyledons</taxon>
        <taxon>Gunneridae</taxon>
        <taxon>Pentapetalae</taxon>
        <taxon>asterids</taxon>
        <taxon>lamiids</taxon>
        <taxon>Solanales</taxon>
        <taxon>Solanaceae</taxon>
        <taxon>Solanoideae</taxon>
        <taxon>Datureae</taxon>
        <taxon>Datura</taxon>
    </lineage>
</organism>
<feature type="compositionally biased region" description="Basic residues" evidence="1">
    <location>
        <begin position="45"/>
        <end position="55"/>
    </location>
</feature>
<sequence length="55" mass="5951">SSSVPSYSGRRKLASVPSSNSSTASALKVSTSDQPPTAGSEPLRVRRRRYKTELR</sequence>